<dbReference type="Proteomes" id="UP001152592">
    <property type="component" value="Unassembled WGS sequence"/>
</dbReference>
<dbReference type="AlphaFoldDB" id="A0A9W4JIB7"/>
<proteinExistence type="inferred from homology"/>
<dbReference type="Gene3D" id="3.40.50.720">
    <property type="entry name" value="NAD(P)-binding Rossmann-like Domain"/>
    <property type="match status" value="1"/>
</dbReference>
<dbReference type="Gene3D" id="3.90.180.10">
    <property type="entry name" value="Medium-chain alcohol dehydrogenases, catalytic domain"/>
    <property type="match status" value="1"/>
</dbReference>
<dbReference type="PANTHER" id="PTHR45348">
    <property type="entry name" value="HYPOTHETICAL OXIDOREDUCTASE (EUROFUNG)"/>
    <property type="match status" value="1"/>
</dbReference>
<comment type="similarity">
    <text evidence="1">Belongs to the zinc-containing alcohol dehydrogenase family.</text>
</comment>
<gene>
    <name evidence="4" type="ORF">PSALAMII_LOCUS7144</name>
</gene>
<dbReference type="Pfam" id="PF08240">
    <property type="entry name" value="ADH_N"/>
    <property type="match status" value="1"/>
</dbReference>
<dbReference type="InterPro" id="IPR013154">
    <property type="entry name" value="ADH-like_N"/>
</dbReference>
<name>A0A9W4JIB7_9EURO</name>
<dbReference type="GO" id="GO:0016651">
    <property type="term" value="F:oxidoreductase activity, acting on NAD(P)H"/>
    <property type="evidence" value="ECO:0007669"/>
    <property type="project" value="InterPro"/>
</dbReference>
<organism evidence="4 5">
    <name type="scientific">Penicillium salamii</name>
    <dbReference type="NCBI Taxonomy" id="1612424"/>
    <lineage>
        <taxon>Eukaryota</taxon>
        <taxon>Fungi</taxon>
        <taxon>Dikarya</taxon>
        <taxon>Ascomycota</taxon>
        <taxon>Pezizomycotina</taxon>
        <taxon>Eurotiomycetes</taxon>
        <taxon>Eurotiomycetidae</taxon>
        <taxon>Eurotiales</taxon>
        <taxon>Aspergillaceae</taxon>
        <taxon>Penicillium</taxon>
    </lineage>
</organism>
<evidence type="ECO:0000256" key="2">
    <source>
        <dbReference type="ARBA" id="ARBA00023002"/>
    </source>
</evidence>
<dbReference type="CDD" id="cd08249">
    <property type="entry name" value="enoyl_reductase_like"/>
    <property type="match status" value="1"/>
</dbReference>
<dbReference type="SUPFAM" id="SSF51735">
    <property type="entry name" value="NAD(P)-binding Rossmann-fold domains"/>
    <property type="match status" value="1"/>
</dbReference>
<keyword evidence="2" id="KW-0560">Oxidoreductase</keyword>
<evidence type="ECO:0000256" key="1">
    <source>
        <dbReference type="ARBA" id="ARBA00008072"/>
    </source>
</evidence>
<evidence type="ECO:0000313" key="5">
    <source>
        <dbReference type="Proteomes" id="UP001152592"/>
    </source>
</evidence>
<dbReference type="SUPFAM" id="SSF50129">
    <property type="entry name" value="GroES-like"/>
    <property type="match status" value="1"/>
</dbReference>
<dbReference type="InterPro" id="IPR011032">
    <property type="entry name" value="GroES-like_sf"/>
</dbReference>
<dbReference type="SMART" id="SM00829">
    <property type="entry name" value="PKS_ER"/>
    <property type="match status" value="1"/>
</dbReference>
<dbReference type="InterPro" id="IPR047122">
    <property type="entry name" value="Trans-enoyl_RdTase-like"/>
</dbReference>
<sequence>MPHKAIWIDSSNTLSVKEITEQYIPLEAQTLVKVEYSGINPADLKHGEYMGILNTVAGYDFAGTVIQAGAGSRFQPGTQVAGLTPAMSPRPFKHGSHQDFMIAPDSMVFAVPPHLPMDAAATLGVAMRTAIDGVFCQLGVSDPEHGKASGAILIWGGASGVGAAVIQLAAAAGMSPILTTASPHNHEALKELGATHCFNYRDTDIVDQIRNFTRDAGIKLDLAFDTIGYAGQAHMVDWCYSCCAEGAKVVTTIPHPNALKCFATRADDITFDGPNGRTTYPARREDAARTSKILEWAVENLRPLRMPAVRVVSGNEAAMDAIVESARGGTSFEKIVVKHGE</sequence>
<comment type="caution">
    <text evidence="4">The sequence shown here is derived from an EMBL/GenBank/DDBJ whole genome shotgun (WGS) entry which is preliminary data.</text>
</comment>
<dbReference type="InterPro" id="IPR020843">
    <property type="entry name" value="ER"/>
</dbReference>
<accession>A0A9W4JIB7</accession>
<dbReference type="Pfam" id="PF00107">
    <property type="entry name" value="ADH_zinc_N"/>
    <property type="match status" value="1"/>
</dbReference>
<dbReference type="PANTHER" id="PTHR45348:SF7">
    <property type="entry name" value="ZINC BINDING OXIDOREDUCTASE, PUTATIVE-RELATED"/>
    <property type="match status" value="1"/>
</dbReference>
<protein>
    <recommendedName>
        <fullName evidence="3">Enoyl reductase (ER) domain-containing protein</fullName>
    </recommendedName>
</protein>
<reference evidence="4" key="1">
    <citation type="submission" date="2021-07" db="EMBL/GenBank/DDBJ databases">
        <authorList>
            <person name="Branca A.L. A."/>
        </authorList>
    </citation>
    <scope>NUCLEOTIDE SEQUENCE</scope>
</reference>
<dbReference type="InterPro" id="IPR036291">
    <property type="entry name" value="NAD(P)-bd_dom_sf"/>
</dbReference>
<dbReference type="InterPro" id="IPR013149">
    <property type="entry name" value="ADH-like_C"/>
</dbReference>
<dbReference type="EMBL" id="CAJVPD010000249">
    <property type="protein sequence ID" value="CAG8395817.1"/>
    <property type="molecule type" value="Genomic_DNA"/>
</dbReference>
<feature type="domain" description="Enoyl reductase (ER)" evidence="3">
    <location>
        <begin position="9"/>
        <end position="337"/>
    </location>
</feature>
<dbReference type="OrthoDB" id="10252707at2759"/>
<evidence type="ECO:0000259" key="3">
    <source>
        <dbReference type="SMART" id="SM00829"/>
    </source>
</evidence>
<evidence type="ECO:0000313" key="4">
    <source>
        <dbReference type="EMBL" id="CAG8395817.1"/>
    </source>
</evidence>